<evidence type="ECO:0000256" key="1">
    <source>
        <dbReference type="SAM" id="Coils"/>
    </source>
</evidence>
<dbReference type="PROSITE" id="PS50157">
    <property type="entry name" value="ZINC_FINGER_C2H2_2"/>
    <property type="match status" value="1"/>
</dbReference>
<dbReference type="InterPro" id="IPR013087">
    <property type="entry name" value="Znf_C2H2_type"/>
</dbReference>
<name>A0A6C0DL18_9ZZZZ</name>
<organism evidence="3">
    <name type="scientific">viral metagenome</name>
    <dbReference type="NCBI Taxonomy" id="1070528"/>
    <lineage>
        <taxon>unclassified sequences</taxon>
        <taxon>metagenomes</taxon>
        <taxon>organismal metagenomes</taxon>
    </lineage>
</organism>
<proteinExistence type="predicted"/>
<reference evidence="3" key="1">
    <citation type="journal article" date="2020" name="Nature">
        <title>Giant virus diversity and host interactions through global metagenomics.</title>
        <authorList>
            <person name="Schulz F."/>
            <person name="Roux S."/>
            <person name="Paez-Espino D."/>
            <person name="Jungbluth S."/>
            <person name="Walsh D.A."/>
            <person name="Denef V.J."/>
            <person name="McMahon K.D."/>
            <person name="Konstantinidis K.T."/>
            <person name="Eloe-Fadrosh E.A."/>
            <person name="Kyrpides N.C."/>
            <person name="Woyke T."/>
        </authorList>
    </citation>
    <scope>NUCLEOTIDE SEQUENCE</scope>
    <source>
        <strain evidence="3">GVMAG-M-3300023174-24</strain>
    </source>
</reference>
<dbReference type="AlphaFoldDB" id="A0A6C0DL18"/>
<protein>
    <recommendedName>
        <fullName evidence="2">C2H2-type domain-containing protein</fullName>
    </recommendedName>
</protein>
<dbReference type="EMBL" id="MN739631">
    <property type="protein sequence ID" value="QHT17131.1"/>
    <property type="molecule type" value="Genomic_DNA"/>
</dbReference>
<sequence>MEIKNYQDVTRKFCCEYCNFNTCRKNDYNRHLSTRKHILSSKTSKTGELEIKIHQNVTKSAFTPLPDTILHLSSLNVPIVGVELNDESSRIYASSMRKDINLQVYKCNNCSYSTHDKSNYNKHLSSQKHINIFNNIQKNNTCDICNKTFITNSGLYKHKKKCNKTGKKGTKPKEIEQIENTFFDINDNTTPSFTPALFMEVLKQSKELQEVLFEQNRELQNKLLEKDSELQNKLLEQNAEHHKQIIELTSKQIGNTNINSHNTNNNQFNLQFFLNETCKHAINIGDFVNSLQVQIADLEKTGRLGYVEGISGIFLRGLKELDYTMRPIHCTDLKRETVYVKDENSWERDDDEKAKLKLAIQRVARKNMRTLPRWQAENPDFKILDTKENDAYLKIALNSMGGQNDEEHDKYVEKILRNVLKEVVIEKK</sequence>
<accession>A0A6C0DL18</accession>
<feature type="coiled-coil region" evidence="1">
    <location>
        <begin position="202"/>
        <end position="236"/>
    </location>
</feature>
<feature type="domain" description="C2H2-type" evidence="2">
    <location>
        <begin position="140"/>
        <end position="169"/>
    </location>
</feature>
<dbReference type="Gene3D" id="3.30.160.60">
    <property type="entry name" value="Classic Zinc Finger"/>
    <property type="match status" value="1"/>
</dbReference>
<evidence type="ECO:0000313" key="3">
    <source>
        <dbReference type="EMBL" id="QHT17131.1"/>
    </source>
</evidence>
<dbReference type="SMART" id="SM00355">
    <property type="entry name" value="ZnF_C2H2"/>
    <property type="match status" value="3"/>
</dbReference>
<evidence type="ECO:0000259" key="2">
    <source>
        <dbReference type="PROSITE" id="PS50157"/>
    </source>
</evidence>
<keyword evidence="1" id="KW-0175">Coiled coil</keyword>